<comment type="caution">
    <text evidence="1">The sequence shown here is derived from an EMBL/GenBank/DDBJ whole genome shotgun (WGS) entry which is preliminary data.</text>
</comment>
<dbReference type="AlphaFoldDB" id="A0A109LC41"/>
<name>A0A109LC41_PSEFL</name>
<sequence length="94" mass="10040">MQQHLHSVIGGDTDGVSAVLNIADHPGQRRAEGLRGGVDAQAIANHAAGKYRVGDLIQRQQNPGQGCQQFQGLRCGHDFTCLCCSLKIIESMQG</sequence>
<organism evidence="1 2">
    <name type="scientific">Pseudomonas fluorescens</name>
    <dbReference type="NCBI Taxonomy" id="294"/>
    <lineage>
        <taxon>Bacteria</taxon>
        <taxon>Pseudomonadati</taxon>
        <taxon>Pseudomonadota</taxon>
        <taxon>Gammaproteobacteria</taxon>
        <taxon>Pseudomonadales</taxon>
        <taxon>Pseudomonadaceae</taxon>
        <taxon>Pseudomonas</taxon>
    </lineage>
</organism>
<evidence type="ECO:0000313" key="2">
    <source>
        <dbReference type="Proteomes" id="UP000061348"/>
    </source>
</evidence>
<proteinExistence type="predicted"/>
<gene>
    <name evidence="1" type="ORF">PFLmoz3_05510</name>
</gene>
<reference evidence="1 2" key="1">
    <citation type="submission" date="2015-05" db="EMBL/GenBank/DDBJ databases">
        <title>A genomic and transcriptomic approach to investigate the blue pigment phenotype in Pseudomonas fluorescens.</title>
        <authorList>
            <person name="Andreani N.A."/>
            <person name="Cardazzo B."/>
        </authorList>
    </citation>
    <scope>NUCLEOTIDE SEQUENCE [LARGE SCALE GENOMIC DNA]</scope>
    <source>
        <strain evidence="1 2">Ps_22</strain>
    </source>
</reference>
<accession>A0A109LC41</accession>
<protein>
    <submittedName>
        <fullName evidence="1">Uncharacterized protein</fullName>
    </submittedName>
</protein>
<dbReference type="EMBL" id="LCYA01000151">
    <property type="protein sequence ID" value="KWV84908.1"/>
    <property type="molecule type" value="Genomic_DNA"/>
</dbReference>
<evidence type="ECO:0000313" key="1">
    <source>
        <dbReference type="EMBL" id="KWV84908.1"/>
    </source>
</evidence>
<dbReference type="Proteomes" id="UP000061348">
    <property type="component" value="Unassembled WGS sequence"/>
</dbReference>